<evidence type="ECO:0008006" key="3">
    <source>
        <dbReference type="Google" id="ProtNLM"/>
    </source>
</evidence>
<keyword evidence="2" id="KW-1185">Reference proteome</keyword>
<organism evidence="1 2">
    <name type="scientific">Mya arenaria</name>
    <name type="common">Soft-shell clam</name>
    <dbReference type="NCBI Taxonomy" id="6604"/>
    <lineage>
        <taxon>Eukaryota</taxon>
        <taxon>Metazoa</taxon>
        <taxon>Spiralia</taxon>
        <taxon>Lophotrochozoa</taxon>
        <taxon>Mollusca</taxon>
        <taxon>Bivalvia</taxon>
        <taxon>Autobranchia</taxon>
        <taxon>Heteroconchia</taxon>
        <taxon>Euheterodonta</taxon>
        <taxon>Imparidentia</taxon>
        <taxon>Neoheterodontei</taxon>
        <taxon>Myida</taxon>
        <taxon>Myoidea</taxon>
        <taxon>Myidae</taxon>
        <taxon>Mya</taxon>
    </lineage>
</organism>
<accession>A0ABY7FY18</accession>
<proteinExistence type="predicted"/>
<sequence length="375" mass="43554">MFCVGKSIEMSNIRFVRLNGCNTMSGQRKGLQRRNISPLSLYVNCRNHRLALWFVHLMKNNNLLVEVDALLIAIWKMLHFSSKKAAVFKNMQEVYGQRPIKFIRASTTRWLYHLHAWWRFISRFETLLDTLDAITESTHEPDVQGMRNCMMQKDNISTIVVLADILKPLPVRVKSCTDELHSILQQYEQGNYDYLEYSKCQMMFDLIDERTDFARRMRNHHEVSPEDYLQQHGIPMVYRLIGEIEDSLGTTEPVLATFDFLEPNNIPGDIADILAYGKKVDEFEGHRTVVPPELGNADIVHDQLLDFRRQMFMYKHQGHDTVQKMYMLLLNDSTASRAFPVKPHLFKLALLALLIPQSTAVVERGFSLMNDIATE</sequence>
<name>A0ABY7FY18_MYAAR</name>
<reference evidence="1" key="1">
    <citation type="submission" date="2022-11" db="EMBL/GenBank/DDBJ databases">
        <title>Centuries of genome instability and evolution in soft-shell clam transmissible cancer (bioRxiv).</title>
        <authorList>
            <person name="Hart S.F.M."/>
            <person name="Yonemitsu M.A."/>
            <person name="Giersch R.M."/>
            <person name="Beal B.F."/>
            <person name="Arriagada G."/>
            <person name="Davis B.W."/>
            <person name="Ostrander E.A."/>
            <person name="Goff S.P."/>
            <person name="Metzger M.J."/>
        </authorList>
    </citation>
    <scope>NUCLEOTIDE SEQUENCE</scope>
    <source>
        <strain evidence="1">MELC-2E11</strain>
        <tissue evidence="1">Siphon/mantle</tissue>
    </source>
</reference>
<dbReference type="PANTHER" id="PTHR46880">
    <property type="entry name" value="RAS-ASSOCIATING DOMAIN-CONTAINING PROTEIN"/>
    <property type="match status" value="1"/>
</dbReference>
<evidence type="ECO:0000313" key="2">
    <source>
        <dbReference type="Proteomes" id="UP001164746"/>
    </source>
</evidence>
<dbReference type="EMBL" id="CP111025">
    <property type="protein sequence ID" value="WAR25626.1"/>
    <property type="molecule type" value="Genomic_DNA"/>
</dbReference>
<evidence type="ECO:0000313" key="1">
    <source>
        <dbReference type="EMBL" id="WAR25626.1"/>
    </source>
</evidence>
<dbReference type="PANTHER" id="PTHR46880:SF5">
    <property type="entry name" value="DUF4371 DOMAIN-CONTAINING PROTEIN"/>
    <property type="match status" value="1"/>
</dbReference>
<gene>
    <name evidence="1" type="ORF">MAR_011330</name>
</gene>
<protein>
    <recommendedName>
        <fullName evidence="3">HAT C-terminal dimerisation domain-containing protein</fullName>
    </recommendedName>
</protein>
<dbReference type="Proteomes" id="UP001164746">
    <property type="component" value="Chromosome 14"/>
</dbReference>